<feature type="region of interest" description="Disordered" evidence="1">
    <location>
        <begin position="119"/>
        <end position="364"/>
    </location>
</feature>
<evidence type="ECO:0000259" key="2">
    <source>
        <dbReference type="SMART" id="SM00735"/>
    </source>
</evidence>
<feature type="compositionally biased region" description="Polar residues" evidence="1">
    <location>
        <begin position="184"/>
        <end position="200"/>
    </location>
</feature>
<dbReference type="Proteomes" id="UP000504635">
    <property type="component" value="Unplaced"/>
</dbReference>
<dbReference type="InParanoid" id="A0A6J2Y7S7"/>
<dbReference type="KEGG" id="soy:115884746"/>
<accession>A0A6J2Y7S7</accession>
<evidence type="ECO:0000313" key="3">
    <source>
        <dbReference type="Proteomes" id="UP000504635"/>
    </source>
</evidence>
<keyword evidence="3" id="KW-1185">Reference proteome</keyword>
<dbReference type="InterPro" id="IPR031847">
    <property type="entry name" value="PDLI1-4/Zasp-like_mid"/>
</dbReference>
<name>A0A6J2Y7S7_SITOR</name>
<dbReference type="OrthoDB" id="1293114at2759"/>
<proteinExistence type="predicted"/>
<gene>
    <name evidence="4" type="primary">LOC115884746</name>
</gene>
<dbReference type="InterPro" id="IPR006643">
    <property type="entry name" value="Zasp-like_motif"/>
</dbReference>
<dbReference type="RefSeq" id="XP_030759261.1">
    <property type="nucleotide sequence ID" value="XM_030903401.1"/>
</dbReference>
<sequence length="448" mass="49258">MPNQPKLVNKQFNSPIGLYSDQNIREVISREQQILSNGAVGVNFYNPQAGKPANLQNSAVLRMLEEEETRRSGYVGNNDIIPGPLRDVVWPPADYDHSNQLRSSFKDVVTPGVKRVAWPPPQEGVLDPADVAQPAQQSPAHIQGGPQYSSPGLQQNSYSPQQSAPYQQTQQPFQRPLKPLDVSSVGTGSPLGSPSINQSPHGFRTGTPTKGWAPVHSPVAAPPAKYFGTPAQSQPQYQPGSQPYQSSQGYQQPAPQYQGPGQQYGQPGQYQQPSSPYQSPQPQYQPPQQQYQPPQQQYQPPQQPSPQYQSQSFSQPPSQSQPVAAQTQVAASRPQGKPVEPPPSTITLRPSAPVSQKPAPVYSAQPATASLRVVVGGKHLRGDLKWPPEDVRHRMAEEDRLRIELAQGPACRPTRKDKNYEPFFAQHALNSTYPGYKIPPGTQFYRPE</sequence>
<evidence type="ECO:0000313" key="4">
    <source>
        <dbReference type="RefSeq" id="XP_030759261.1"/>
    </source>
</evidence>
<organism evidence="3 4">
    <name type="scientific">Sitophilus oryzae</name>
    <name type="common">Rice weevil</name>
    <name type="synonym">Curculio oryzae</name>
    <dbReference type="NCBI Taxonomy" id="7048"/>
    <lineage>
        <taxon>Eukaryota</taxon>
        <taxon>Metazoa</taxon>
        <taxon>Ecdysozoa</taxon>
        <taxon>Arthropoda</taxon>
        <taxon>Hexapoda</taxon>
        <taxon>Insecta</taxon>
        <taxon>Pterygota</taxon>
        <taxon>Neoptera</taxon>
        <taxon>Endopterygota</taxon>
        <taxon>Coleoptera</taxon>
        <taxon>Polyphaga</taxon>
        <taxon>Cucujiformia</taxon>
        <taxon>Curculionidae</taxon>
        <taxon>Dryophthorinae</taxon>
        <taxon>Sitophilus</taxon>
    </lineage>
</organism>
<evidence type="ECO:0000256" key="1">
    <source>
        <dbReference type="SAM" id="MobiDB-lite"/>
    </source>
</evidence>
<dbReference type="GeneID" id="115884746"/>
<feature type="compositionally biased region" description="Polar residues" evidence="1">
    <location>
        <begin position="134"/>
        <end position="153"/>
    </location>
</feature>
<feature type="compositionally biased region" description="Low complexity" evidence="1">
    <location>
        <begin position="213"/>
        <end position="322"/>
    </location>
</feature>
<protein>
    <submittedName>
        <fullName evidence="4">Extensin isoform X1</fullName>
    </submittedName>
</protein>
<feature type="compositionally biased region" description="Low complexity" evidence="1">
    <location>
        <begin position="154"/>
        <end position="174"/>
    </location>
</feature>
<feature type="domain" description="Zasp-like motif" evidence="2">
    <location>
        <begin position="6"/>
        <end position="31"/>
    </location>
</feature>
<dbReference type="Pfam" id="PF15936">
    <property type="entry name" value="DUF4749"/>
    <property type="match status" value="1"/>
</dbReference>
<reference evidence="4" key="1">
    <citation type="submission" date="2025-08" db="UniProtKB">
        <authorList>
            <consortium name="RefSeq"/>
        </authorList>
    </citation>
    <scope>IDENTIFICATION</scope>
    <source>
        <tissue evidence="4">Gonads</tissue>
    </source>
</reference>
<dbReference type="AlphaFoldDB" id="A0A6J2Y7S7"/>
<dbReference type="SMART" id="SM00735">
    <property type="entry name" value="ZM"/>
    <property type="match status" value="1"/>
</dbReference>